<dbReference type="Pfam" id="PF00856">
    <property type="entry name" value="SET"/>
    <property type="match status" value="1"/>
</dbReference>
<dbReference type="Proteomes" id="UP000673552">
    <property type="component" value="Unassembled WGS sequence"/>
</dbReference>
<sequence length="575" mass="63835">MPPLHTLSVGSAWLSRCMRDVKAEKMQQTVRPYSNSTPIADPLPVRTLVATSRICRGEHIGTVRHDCVMTGERASQLLRRACRGVPLKTSVDAAAATGLQPLAAQRFDDLISRLSAMPSAASMPPHLLLSRDALLIMLALYLSHSPLNSGALAAENPLRAWTDALPRRAPPLGTLLRSSLLRNDKVESLPRRLRLGRHTKDVVPGEDVAAASTDLMVQAVTQGELELADLRRPEMETALTPTVLTNYFKGRTSPLTQRQCESLRARSGAAEAEEGALHLFATWERQLQEYFVDAVLPVILLPPSASGASNLEAVRDSAAWLSEENTLRWAHFMTRSRAVNLNWRRPGPPQLSVIPFVDMLNHTHCANANVVYQREDGGDVSITASRTIEAGEELVLRYNHMGQRGCLFGDQPRPSERANEQERGRLSGKAADVAAEVRRIERRQYWELYPCDEDEEAALQTSHTPSTSLTAGTSGGGGATASPTAVGHQEMEREVQWLWRFGFLRSNEEKNCEAALLWSRGLRKRIAHLTDVRRKGRPGEFVVGVPEGLQHLREQRAQLERDRYNNNKVFPPQQL</sequence>
<feature type="region of interest" description="Disordered" evidence="1">
    <location>
        <begin position="406"/>
        <end position="429"/>
    </location>
</feature>
<reference evidence="4" key="1">
    <citation type="journal article" date="2021" name="Microbiol. Resour. Announc.">
        <title>LGAAP: Leishmaniinae Genome Assembly and Annotation Pipeline.</title>
        <authorList>
            <person name="Almutairi H."/>
            <person name="Urbaniak M.D."/>
            <person name="Bates M.D."/>
            <person name="Jariyapan N."/>
            <person name="Kwakye-Nuako G."/>
            <person name="Thomaz-Soccol V."/>
            <person name="Al-Salem W.S."/>
            <person name="Dillon R.J."/>
            <person name="Bates P.A."/>
            <person name="Gatherer D."/>
        </authorList>
    </citation>
    <scope>NUCLEOTIDE SEQUENCE [LARGE SCALE GENOMIC DNA]</scope>
</reference>
<evidence type="ECO:0000259" key="2">
    <source>
        <dbReference type="Pfam" id="PF00856"/>
    </source>
</evidence>
<keyword evidence="4" id="KW-1185">Reference proteome</keyword>
<dbReference type="AlphaFoldDB" id="A0A836KTZ2"/>
<dbReference type="EMBL" id="JAFEUZ010000009">
    <property type="protein sequence ID" value="KAG5485572.1"/>
    <property type="molecule type" value="Genomic_DNA"/>
</dbReference>
<feature type="region of interest" description="Disordered" evidence="1">
    <location>
        <begin position="456"/>
        <end position="486"/>
    </location>
</feature>
<organism evidence="3 4">
    <name type="scientific">Leishmania martiniquensis</name>
    <dbReference type="NCBI Taxonomy" id="1580590"/>
    <lineage>
        <taxon>Eukaryota</taxon>
        <taxon>Discoba</taxon>
        <taxon>Euglenozoa</taxon>
        <taxon>Kinetoplastea</taxon>
        <taxon>Metakinetoplastina</taxon>
        <taxon>Trypanosomatida</taxon>
        <taxon>Trypanosomatidae</taxon>
        <taxon>Leishmaniinae</taxon>
        <taxon>Leishmania</taxon>
    </lineage>
</organism>
<dbReference type="PANTHER" id="PTHR13271:SF151">
    <property type="entry name" value="SET DOMAIN-CONTAINING PROTEIN 4"/>
    <property type="match status" value="1"/>
</dbReference>
<comment type="caution">
    <text evidence="3">The sequence shown here is derived from an EMBL/GenBank/DDBJ whole genome shotgun (WGS) entry which is preliminary data.</text>
</comment>
<dbReference type="SUPFAM" id="SSF82199">
    <property type="entry name" value="SET domain"/>
    <property type="match status" value="1"/>
</dbReference>
<evidence type="ECO:0000256" key="1">
    <source>
        <dbReference type="SAM" id="MobiDB-lite"/>
    </source>
</evidence>
<dbReference type="KEGG" id="lmat:92517535"/>
<feature type="domain" description="SET" evidence="2">
    <location>
        <begin position="242"/>
        <end position="399"/>
    </location>
</feature>
<feature type="compositionally biased region" description="Basic and acidic residues" evidence="1">
    <location>
        <begin position="413"/>
        <end position="425"/>
    </location>
</feature>
<dbReference type="OrthoDB" id="341421at2759"/>
<evidence type="ECO:0000313" key="3">
    <source>
        <dbReference type="EMBL" id="KAG5485572.1"/>
    </source>
</evidence>
<reference evidence="4" key="2">
    <citation type="journal article" date="2021" name="Sci. Data">
        <title>Chromosome-scale genome sequencing, assembly and annotation of six genomes from subfamily Leishmaniinae.</title>
        <authorList>
            <person name="Almutairi H."/>
            <person name="Urbaniak M.D."/>
            <person name="Bates M.D."/>
            <person name="Jariyapan N."/>
            <person name="Kwakye-Nuako G."/>
            <person name="Thomaz Soccol V."/>
            <person name="Al-Salem W.S."/>
            <person name="Dillon R.J."/>
            <person name="Bates P.A."/>
            <person name="Gatherer D."/>
        </authorList>
    </citation>
    <scope>NUCLEOTIDE SEQUENCE [LARGE SCALE GENOMIC DNA]</scope>
</reference>
<dbReference type="Gene3D" id="3.90.1410.10">
    <property type="entry name" value="set domain protein methyltransferase, domain 1"/>
    <property type="match status" value="1"/>
</dbReference>
<dbReference type="InterPro" id="IPR050600">
    <property type="entry name" value="SETD3_SETD6_MTase"/>
</dbReference>
<dbReference type="InterPro" id="IPR046341">
    <property type="entry name" value="SET_dom_sf"/>
</dbReference>
<dbReference type="GO" id="GO:0016279">
    <property type="term" value="F:protein-lysine N-methyltransferase activity"/>
    <property type="evidence" value="ECO:0007669"/>
    <property type="project" value="TreeGrafter"/>
</dbReference>
<accession>A0A836KTZ2</accession>
<dbReference type="PANTHER" id="PTHR13271">
    <property type="entry name" value="UNCHARACTERIZED PUTATIVE METHYLTRANSFERASE"/>
    <property type="match status" value="1"/>
</dbReference>
<protein>
    <recommendedName>
        <fullName evidence="2">SET domain-containing protein</fullName>
    </recommendedName>
</protein>
<dbReference type="RefSeq" id="XP_067180868.1">
    <property type="nucleotide sequence ID" value="XM_067325023.1"/>
</dbReference>
<gene>
    <name evidence="3" type="ORF">LSCM1_07661</name>
</gene>
<dbReference type="GeneID" id="92517535"/>
<name>A0A836KTZ2_9TRYP</name>
<evidence type="ECO:0000313" key="4">
    <source>
        <dbReference type="Proteomes" id="UP000673552"/>
    </source>
</evidence>
<dbReference type="InterPro" id="IPR001214">
    <property type="entry name" value="SET_dom"/>
</dbReference>
<proteinExistence type="predicted"/>